<evidence type="ECO:0000313" key="2">
    <source>
        <dbReference type="EMBL" id="MEO1769434.1"/>
    </source>
</evidence>
<dbReference type="EMBL" id="JAFREL020000001">
    <property type="protein sequence ID" value="MEO1769434.1"/>
    <property type="molecule type" value="Genomic_DNA"/>
</dbReference>
<protein>
    <recommendedName>
        <fullName evidence="1">Peptidase M20 dimerisation domain-containing protein</fullName>
    </recommendedName>
</protein>
<dbReference type="Proteomes" id="UP000664357">
    <property type="component" value="Unassembled WGS sequence"/>
</dbReference>
<dbReference type="Pfam" id="PF07687">
    <property type="entry name" value="M20_dimer"/>
    <property type="match status" value="1"/>
</dbReference>
<dbReference type="InterPro" id="IPR002933">
    <property type="entry name" value="Peptidase_M20"/>
</dbReference>
<reference evidence="2 3" key="1">
    <citation type="submission" date="2024-02" db="EMBL/GenBank/DDBJ databases">
        <title>The Genome Sequence of Enterococcus sp. DIV0159.</title>
        <authorList>
            <person name="Earl A."/>
            <person name="Manson A."/>
            <person name="Gilmore M."/>
            <person name="Sanders J."/>
            <person name="Shea T."/>
            <person name="Howe W."/>
            <person name="Livny J."/>
            <person name="Cuomo C."/>
            <person name="Neafsey D."/>
            <person name="Birren B."/>
        </authorList>
    </citation>
    <scope>NUCLEOTIDE SEQUENCE [LARGE SCALE GENOMIC DNA]</scope>
    <source>
        <strain evidence="2 3">665A</strain>
    </source>
</reference>
<comment type="caution">
    <text evidence="2">The sequence shown here is derived from an EMBL/GenBank/DDBJ whole genome shotgun (WGS) entry which is preliminary data.</text>
</comment>
<accession>A0ABV0EPL9</accession>
<gene>
    <name evidence="2" type="ORF">JZO67_001385</name>
</gene>
<feature type="domain" description="Peptidase M20 dimerisation" evidence="1">
    <location>
        <begin position="181"/>
        <end position="274"/>
    </location>
</feature>
<organism evidence="2 3">
    <name type="scientific">Candidatus Enterococcus ferrettii</name>
    <dbReference type="NCBI Taxonomy" id="2815324"/>
    <lineage>
        <taxon>Bacteria</taxon>
        <taxon>Bacillati</taxon>
        <taxon>Bacillota</taxon>
        <taxon>Bacilli</taxon>
        <taxon>Lactobacillales</taxon>
        <taxon>Enterococcaceae</taxon>
        <taxon>Enterococcus</taxon>
    </lineage>
</organism>
<name>A0ABV0EPL9_9ENTE</name>
<dbReference type="PANTHER" id="PTHR11014:SF63">
    <property type="entry name" value="METALLOPEPTIDASE, PUTATIVE (AFU_ORTHOLOGUE AFUA_6G09600)-RELATED"/>
    <property type="match status" value="1"/>
</dbReference>
<dbReference type="Gene3D" id="3.30.70.360">
    <property type="match status" value="1"/>
</dbReference>
<dbReference type="InterPro" id="IPR036264">
    <property type="entry name" value="Bact_exopeptidase_dim_dom"/>
</dbReference>
<dbReference type="PIRSF" id="PIRSF005962">
    <property type="entry name" value="Pept_M20D_amidohydro"/>
    <property type="match status" value="1"/>
</dbReference>
<dbReference type="InterPro" id="IPR011650">
    <property type="entry name" value="Peptidase_M20_dimer"/>
</dbReference>
<dbReference type="Gene3D" id="3.40.630.10">
    <property type="entry name" value="Zn peptidases"/>
    <property type="match status" value="1"/>
</dbReference>
<dbReference type="RefSeq" id="WP_207702431.1">
    <property type="nucleotide sequence ID" value="NZ_JAFREL020000001.1"/>
</dbReference>
<sequence>MSKELLVQLTEWRHYLHEHPETAFEEVNTAKFVAEKMAEFGYEVATGIGKTGVVASLTNGTGKKTIGIRADMDALNILEQTDLPYASKTKGKMHACGHDGHVTTALGAAKILADTKEFNGTVRFIFQPAEEHGKGALSMLEDGLFERFPIDEFYGLHNMPTLPEGEIHSKSGPIMASEDNFRIEIKGVGGHASAPHQGKDPLVVAAEIILALQTVVARNVDPIDTAVVSCTEIHTDGIINAIPSNVVITGDTRSYKPEVQQLLEHRMRLLCEKICEANEVSCEFSYSNSFSPTINWEECHQVAIQAAKNVLGEQLVNEQASPMMASEDFGHFLKLVPGCFVFLGGMREGVEPYPLHHAKFDYKEENLVKGAEYFAEIVRLQLK</sequence>
<keyword evidence="3" id="KW-1185">Reference proteome</keyword>
<dbReference type="CDD" id="cd05666">
    <property type="entry name" value="M20_Acy1-like"/>
    <property type="match status" value="1"/>
</dbReference>
<dbReference type="SUPFAM" id="SSF55031">
    <property type="entry name" value="Bacterial exopeptidase dimerisation domain"/>
    <property type="match status" value="1"/>
</dbReference>
<dbReference type="NCBIfam" id="TIGR01891">
    <property type="entry name" value="amidohydrolases"/>
    <property type="match status" value="1"/>
</dbReference>
<proteinExistence type="predicted"/>
<evidence type="ECO:0000259" key="1">
    <source>
        <dbReference type="Pfam" id="PF07687"/>
    </source>
</evidence>
<dbReference type="InterPro" id="IPR017439">
    <property type="entry name" value="Amidohydrolase"/>
</dbReference>
<evidence type="ECO:0000313" key="3">
    <source>
        <dbReference type="Proteomes" id="UP000664357"/>
    </source>
</evidence>
<dbReference type="PANTHER" id="PTHR11014">
    <property type="entry name" value="PEPTIDASE M20 FAMILY MEMBER"/>
    <property type="match status" value="1"/>
</dbReference>
<dbReference type="Pfam" id="PF01546">
    <property type="entry name" value="Peptidase_M20"/>
    <property type="match status" value="1"/>
</dbReference>
<dbReference type="SUPFAM" id="SSF53187">
    <property type="entry name" value="Zn-dependent exopeptidases"/>
    <property type="match status" value="1"/>
</dbReference>